<protein>
    <recommendedName>
        <fullName evidence="3">Biogenesis of lysosome-related organelles complex 1 subunit 7</fullName>
    </recommendedName>
</protein>
<comment type="caution">
    <text evidence="1">The sequence shown here is derived from an EMBL/GenBank/DDBJ whole genome shotgun (WGS) entry which is preliminary data.</text>
</comment>
<accession>A0ABQ9Y9L2</accession>
<dbReference type="Proteomes" id="UP001281761">
    <property type="component" value="Unassembled WGS sequence"/>
</dbReference>
<dbReference type="InterPro" id="IPR043127">
    <property type="entry name" value="Sec-1-like_dom3a"/>
</dbReference>
<dbReference type="InterPro" id="IPR028119">
    <property type="entry name" value="Snapin/Pallidin/Snn1"/>
</dbReference>
<reference evidence="1 2" key="1">
    <citation type="journal article" date="2022" name="bioRxiv">
        <title>Genomics of Preaxostyla Flagellates Illuminates Evolutionary Transitions and the Path Towards Mitochondrial Loss.</title>
        <authorList>
            <person name="Novak L.V.F."/>
            <person name="Treitli S.C."/>
            <person name="Pyrih J."/>
            <person name="Halakuc P."/>
            <person name="Pipaliya S.V."/>
            <person name="Vacek V."/>
            <person name="Brzon O."/>
            <person name="Soukal P."/>
            <person name="Eme L."/>
            <person name="Dacks J.B."/>
            <person name="Karnkowska A."/>
            <person name="Elias M."/>
            <person name="Hampl V."/>
        </authorList>
    </citation>
    <scope>NUCLEOTIDE SEQUENCE [LARGE SCALE GENOMIC DNA]</scope>
    <source>
        <strain evidence="1">NAU3</strain>
        <tissue evidence="1">Gut</tissue>
    </source>
</reference>
<keyword evidence="2" id="KW-1185">Reference proteome</keyword>
<dbReference type="EMBL" id="JARBJD010000023">
    <property type="protein sequence ID" value="KAK2960384.1"/>
    <property type="molecule type" value="Genomic_DNA"/>
</dbReference>
<dbReference type="Gene3D" id="3.90.830.10">
    <property type="entry name" value="Syntaxin Binding Protein 1, Chain A, domain 2"/>
    <property type="match status" value="1"/>
</dbReference>
<evidence type="ECO:0000313" key="2">
    <source>
        <dbReference type="Proteomes" id="UP001281761"/>
    </source>
</evidence>
<sequence length="105" mass="11961">MHSDPENSAELYLSDQFHDRYRQLLAVLEEVRQAQSVALQNIVRENETFSSGTSNSLKEISTTFQKIPSYQAKLKSCSKMMKDITKQTEKLKQRVQALPPVPSST</sequence>
<proteinExistence type="predicted"/>
<gene>
    <name evidence="1" type="ORF">BLNAU_4601</name>
</gene>
<name>A0ABQ9Y9L2_9EUKA</name>
<dbReference type="Pfam" id="PF14712">
    <property type="entry name" value="Snapin_Pallidin"/>
    <property type="match status" value="1"/>
</dbReference>
<evidence type="ECO:0008006" key="3">
    <source>
        <dbReference type="Google" id="ProtNLM"/>
    </source>
</evidence>
<organism evidence="1 2">
    <name type="scientific">Blattamonas nauphoetae</name>
    <dbReference type="NCBI Taxonomy" id="2049346"/>
    <lineage>
        <taxon>Eukaryota</taxon>
        <taxon>Metamonada</taxon>
        <taxon>Preaxostyla</taxon>
        <taxon>Oxymonadida</taxon>
        <taxon>Blattamonas</taxon>
    </lineage>
</organism>
<evidence type="ECO:0000313" key="1">
    <source>
        <dbReference type="EMBL" id="KAK2960384.1"/>
    </source>
</evidence>